<keyword evidence="4 7" id="KW-0812">Transmembrane</keyword>
<dbReference type="AlphaFoldDB" id="A0A7K1FK14"/>
<dbReference type="PANTHER" id="PTHR43005:SF2">
    <property type="entry name" value="INTEGRAL MEMBRANE SUGAR TRANSPORT PROTEIN"/>
    <property type="match status" value="1"/>
</dbReference>
<gene>
    <name evidence="9" type="ORF">GIS00_10740</name>
</gene>
<dbReference type="GO" id="GO:0055085">
    <property type="term" value="P:transmembrane transport"/>
    <property type="evidence" value="ECO:0007669"/>
    <property type="project" value="InterPro"/>
</dbReference>
<name>A0A7K1FK14_9ACTN</name>
<dbReference type="Pfam" id="PF00528">
    <property type="entry name" value="BPD_transp_1"/>
    <property type="match status" value="1"/>
</dbReference>
<protein>
    <submittedName>
        <fullName evidence="9">ABC transporter permease subunit</fullName>
    </submittedName>
</protein>
<feature type="transmembrane region" description="Helical" evidence="7">
    <location>
        <begin position="240"/>
        <end position="266"/>
    </location>
</feature>
<reference evidence="9 10" key="1">
    <citation type="submission" date="2019-11" db="EMBL/GenBank/DDBJ databases">
        <authorList>
            <person name="Jiang L.-Q."/>
        </authorList>
    </citation>
    <scope>NUCLEOTIDE SEQUENCE [LARGE SCALE GENOMIC DNA]</scope>
    <source>
        <strain evidence="9 10">YIM 132087</strain>
    </source>
</reference>
<dbReference type="PROSITE" id="PS50928">
    <property type="entry name" value="ABC_TM1"/>
    <property type="match status" value="1"/>
</dbReference>
<dbReference type="SUPFAM" id="SSF161098">
    <property type="entry name" value="MetI-like"/>
    <property type="match status" value="1"/>
</dbReference>
<dbReference type="Proteomes" id="UP000460221">
    <property type="component" value="Unassembled WGS sequence"/>
</dbReference>
<evidence type="ECO:0000256" key="7">
    <source>
        <dbReference type="RuleBase" id="RU363032"/>
    </source>
</evidence>
<keyword evidence="2 7" id="KW-0813">Transport</keyword>
<evidence type="ECO:0000256" key="1">
    <source>
        <dbReference type="ARBA" id="ARBA00004651"/>
    </source>
</evidence>
<evidence type="ECO:0000313" key="9">
    <source>
        <dbReference type="EMBL" id="MTD14426.1"/>
    </source>
</evidence>
<evidence type="ECO:0000256" key="3">
    <source>
        <dbReference type="ARBA" id="ARBA00022475"/>
    </source>
</evidence>
<feature type="transmembrane region" description="Helical" evidence="7">
    <location>
        <begin position="89"/>
        <end position="115"/>
    </location>
</feature>
<dbReference type="InterPro" id="IPR000515">
    <property type="entry name" value="MetI-like"/>
</dbReference>
<dbReference type="GO" id="GO:0005886">
    <property type="term" value="C:plasma membrane"/>
    <property type="evidence" value="ECO:0007669"/>
    <property type="project" value="UniProtKB-SubCell"/>
</dbReference>
<dbReference type="EMBL" id="WLYK01000003">
    <property type="protein sequence ID" value="MTD14426.1"/>
    <property type="molecule type" value="Genomic_DNA"/>
</dbReference>
<comment type="subcellular location">
    <subcellularLocation>
        <location evidence="1 7">Cell membrane</location>
        <topology evidence="1 7">Multi-pass membrane protein</topology>
    </subcellularLocation>
</comment>
<keyword evidence="3" id="KW-1003">Cell membrane</keyword>
<feature type="transmembrane region" description="Helical" evidence="7">
    <location>
        <begin position="36"/>
        <end position="59"/>
    </location>
</feature>
<evidence type="ECO:0000259" key="8">
    <source>
        <dbReference type="PROSITE" id="PS50928"/>
    </source>
</evidence>
<evidence type="ECO:0000256" key="5">
    <source>
        <dbReference type="ARBA" id="ARBA00022989"/>
    </source>
</evidence>
<feature type="transmembrane region" description="Helical" evidence="7">
    <location>
        <begin position="286"/>
        <end position="308"/>
    </location>
</feature>
<proteinExistence type="inferred from homology"/>
<evidence type="ECO:0000256" key="6">
    <source>
        <dbReference type="ARBA" id="ARBA00023136"/>
    </source>
</evidence>
<dbReference type="RefSeq" id="WP_154768457.1">
    <property type="nucleotide sequence ID" value="NZ_WLYK01000003.1"/>
</dbReference>
<evidence type="ECO:0000256" key="2">
    <source>
        <dbReference type="ARBA" id="ARBA00022448"/>
    </source>
</evidence>
<dbReference type="InterPro" id="IPR035906">
    <property type="entry name" value="MetI-like_sf"/>
</dbReference>
<accession>A0A7K1FK14</accession>
<feature type="transmembrane region" description="Helical" evidence="7">
    <location>
        <begin position="184"/>
        <end position="207"/>
    </location>
</feature>
<organism evidence="9 10">
    <name type="scientific">Nakamurella alba</name>
    <dbReference type="NCBI Taxonomy" id="2665158"/>
    <lineage>
        <taxon>Bacteria</taxon>
        <taxon>Bacillati</taxon>
        <taxon>Actinomycetota</taxon>
        <taxon>Actinomycetes</taxon>
        <taxon>Nakamurellales</taxon>
        <taxon>Nakamurellaceae</taxon>
        <taxon>Nakamurella</taxon>
    </lineage>
</organism>
<dbReference type="Gene3D" id="1.10.3720.10">
    <property type="entry name" value="MetI-like"/>
    <property type="match status" value="1"/>
</dbReference>
<dbReference type="CDD" id="cd06261">
    <property type="entry name" value="TM_PBP2"/>
    <property type="match status" value="1"/>
</dbReference>
<sequence length="321" mass="35175">MTTLQKAPADSGPSASAVADATRRAKKEAWLRRAPLLPGLIFTIIVTQLPFVVTIVLSFRRWDADRPRLSGWTLRNYQEVFSDSGILSAMWHTVILTVSVVVISLVFGLGIALLLNRTFRGRGAVRTMMIAPFLIVPVAAATFFRYGVFDASNGLLAGIVTSFKRIFDPDAAAATISIAESQPMLTIIITLVWQWTPFMTLILLAGLQSRPGDILEAAAVDGANGWQVFRSLTMPHMRQYLELAGLLGAIYIIQNFDAVFTLTPLNPQTENLPYLIFRTIQADSDYGLASAQGVVVVILTIVIATFALRTVSSLFKEENAR</sequence>
<evidence type="ECO:0000313" key="10">
    <source>
        <dbReference type="Proteomes" id="UP000460221"/>
    </source>
</evidence>
<keyword evidence="5 7" id="KW-1133">Transmembrane helix</keyword>
<feature type="domain" description="ABC transmembrane type-1" evidence="8">
    <location>
        <begin position="90"/>
        <end position="307"/>
    </location>
</feature>
<comment type="caution">
    <text evidence="9">The sequence shown here is derived from an EMBL/GenBank/DDBJ whole genome shotgun (WGS) entry which is preliminary data.</text>
</comment>
<feature type="transmembrane region" description="Helical" evidence="7">
    <location>
        <begin position="127"/>
        <end position="146"/>
    </location>
</feature>
<evidence type="ECO:0000256" key="4">
    <source>
        <dbReference type="ARBA" id="ARBA00022692"/>
    </source>
</evidence>
<comment type="similarity">
    <text evidence="7">Belongs to the binding-protein-dependent transport system permease family.</text>
</comment>
<keyword evidence="6 7" id="KW-0472">Membrane</keyword>
<dbReference type="PANTHER" id="PTHR43005">
    <property type="entry name" value="BLR7065 PROTEIN"/>
    <property type="match status" value="1"/>
</dbReference>
<keyword evidence="10" id="KW-1185">Reference proteome</keyword>